<comment type="caution">
    <text evidence="16">The sequence shown here is derived from an EMBL/GenBank/DDBJ whole genome shotgun (WGS) entry which is preliminary data.</text>
</comment>
<evidence type="ECO:0000256" key="3">
    <source>
        <dbReference type="ARBA" id="ARBA00022448"/>
    </source>
</evidence>
<gene>
    <name evidence="16" type="ORF">AACH06_10885</name>
</gene>
<evidence type="ECO:0000256" key="12">
    <source>
        <dbReference type="SAM" id="MobiDB-lite"/>
    </source>
</evidence>
<evidence type="ECO:0000256" key="6">
    <source>
        <dbReference type="ARBA" id="ARBA00023077"/>
    </source>
</evidence>
<dbReference type="Pfam" id="PF07715">
    <property type="entry name" value="Plug"/>
    <property type="match status" value="1"/>
</dbReference>
<feature type="signal peptide" evidence="13">
    <location>
        <begin position="1"/>
        <end position="28"/>
    </location>
</feature>
<keyword evidence="17" id="KW-1185">Reference proteome</keyword>
<keyword evidence="4 10" id="KW-1134">Transmembrane beta strand</keyword>
<dbReference type="InterPro" id="IPR039426">
    <property type="entry name" value="TonB-dep_rcpt-like"/>
</dbReference>
<feature type="domain" description="TonB-dependent receptor-like beta-barrel" evidence="14">
    <location>
        <begin position="282"/>
        <end position="653"/>
    </location>
</feature>
<comment type="similarity">
    <text evidence="2 10 11">Belongs to the TonB-dependent receptor family.</text>
</comment>
<keyword evidence="3 10" id="KW-0813">Transport</keyword>
<organism evidence="16 17">
    <name type="scientific">Ideonella lacteola</name>
    <dbReference type="NCBI Taxonomy" id="2984193"/>
    <lineage>
        <taxon>Bacteria</taxon>
        <taxon>Pseudomonadati</taxon>
        <taxon>Pseudomonadota</taxon>
        <taxon>Betaproteobacteria</taxon>
        <taxon>Burkholderiales</taxon>
        <taxon>Sphaerotilaceae</taxon>
        <taxon>Ideonella</taxon>
    </lineage>
</organism>
<evidence type="ECO:0000256" key="9">
    <source>
        <dbReference type="ARBA" id="ARBA00023237"/>
    </source>
</evidence>
<evidence type="ECO:0000256" key="4">
    <source>
        <dbReference type="ARBA" id="ARBA00022452"/>
    </source>
</evidence>
<evidence type="ECO:0000256" key="11">
    <source>
        <dbReference type="RuleBase" id="RU003357"/>
    </source>
</evidence>
<accession>A0ABU9BPD7</accession>
<feature type="compositionally biased region" description="Basic and acidic residues" evidence="12">
    <location>
        <begin position="218"/>
        <end position="235"/>
    </location>
</feature>
<dbReference type="InterPro" id="IPR037066">
    <property type="entry name" value="Plug_dom_sf"/>
</dbReference>
<dbReference type="Gene3D" id="2.40.170.20">
    <property type="entry name" value="TonB-dependent receptor, beta-barrel domain"/>
    <property type="match status" value="1"/>
</dbReference>
<evidence type="ECO:0000313" key="17">
    <source>
        <dbReference type="Proteomes" id="UP001371218"/>
    </source>
</evidence>
<dbReference type="Proteomes" id="UP001371218">
    <property type="component" value="Unassembled WGS sequence"/>
</dbReference>
<name>A0ABU9BPD7_9BURK</name>
<proteinExistence type="inferred from homology"/>
<keyword evidence="7 10" id="KW-0472">Membrane</keyword>
<dbReference type="PROSITE" id="PS52016">
    <property type="entry name" value="TONB_DEPENDENT_REC_3"/>
    <property type="match status" value="1"/>
</dbReference>
<dbReference type="CDD" id="cd01347">
    <property type="entry name" value="ligand_gated_channel"/>
    <property type="match status" value="1"/>
</dbReference>
<feature type="region of interest" description="Disordered" evidence="12">
    <location>
        <begin position="218"/>
        <end position="247"/>
    </location>
</feature>
<evidence type="ECO:0000256" key="2">
    <source>
        <dbReference type="ARBA" id="ARBA00009810"/>
    </source>
</evidence>
<dbReference type="SUPFAM" id="SSF56935">
    <property type="entry name" value="Porins"/>
    <property type="match status" value="1"/>
</dbReference>
<dbReference type="InterPro" id="IPR036942">
    <property type="entry name" value="Beta-barrel_TonB_sf"/>
</dbReference>
<evidence type="ECO:0000256" key="8">
    <source>
        <dbReference type="ARBA" id="ARBA00023170"/>
    </source>
</evidence>
<keyword evidence="9 10" id="KW-0998">Cell outer membrane</keyword>
<reference evidence="16 17" key="1">
    <citation type="submission" date="2024-04" db="EMBL/GenBank/DDBJ databases">
        <title>Novel species of the genus Ideonella isolated from streams.</title>
        <authorList>
            <person name="Lu H."/>
        </authorList>
    </citation>
    <scope>NUCLEOTIDE SEQUENCE [LARGE SCALE GENOMIC DNA]</scope>
    <source>
        <strain evidence="16 17">DXS29W</strain>
    </source>
</reference>
<evidence type="ECO:0000256" key="7">
    <source>
        <dbReference type="ARBA" id="ARBA00023136"/>
    </source>
</evidence>
<evidence type="ECO:0000256" key="1">
    <source>
        <dbReference type="ARBA" id="ARBA00004571"/>
    </source>
</evidence>
<dbReference type="EMBL" id="JBBUTG010000005">
    <property type="protein sequence ID" value="MEK8031323.1"/>
    <property type="molecule type" value="Genomic_DNA"/>
</dbReference>
<protein>
    <submittedName>
        <fullName evidence="16">TonB-dependent receptor</fullName>
    </submittedName>
</protein>
<dbReference type="InterPro" id="IPR000531">
    <property type="entry name" value="Beta-barrel_TonB"/>
</dbReference>
<dbReference type="PANTHER" id="PTHR30069:SF40">
    <property type="entry name" value="TONB-DEPENDENT RECEPTOR NMB0964-RELATED"/>
    <property type="match status" value="1"/>
</dbReference>
<evidence type="ECO:0000256" key="5">
    <source>
        <dbReference type="ARBA" id="ARBA00022692"/>
    </source>
</evidence>
<sequence length="686" mass="73375">MNNEFLTVRPRAVAVAAACALVSNTMWAQSASMTAGAASQTVVVTGNPLGNEDLTAPASTLSGDKLTLRRGGSLGETLDGLPGVSATYFGPNANRPVIRGQDGDRIRVLSNAGASLDASSLSFDHAVPIDPLVVERIEVLRGPAALLYGGSAVGGVVNAIDNRIPSDAIQGVKGAVEGRLGGAANERGVSGLVETGGDGFALHADAFWRKTDDLRVPEFDRPLDDGTTERRDRVSDSAGEAKGGAVGGSAVWQHGHLGASVDTYRNNYGAVAEEGIVIHMKRDKFALAGEVRDLGTFITTVRGQLGYTDYQHQEVEATGEIGTTFKNKGTDFRLEAIHAKQAFGGGELEGVWGLQGESSKFEALGEEGFVPTTQSRQLALFAVEQWAVSRSTRLSAGLRYENAQVDSDGDPADAVEPKFGPARERSFSPLNASLGLVHQWSPQWQLSANGSFTERAPVSYELYANGVHAATGTFERGDVDLAKERGRHLDLGLQWKRGEDRAKISAFYSRFSNYIVLQATGEPDVVDGDESFPVYAFRGVPAQLYGLELEGQVRLLDAASKLDLDGHADWVRGTDRATGEPLPRLAPVRMTVGLNWQMGDWSARAEVQHAEKQTRVPDDDTATPSWTIVNLAASYRIRLGERDGLLFAKVNNLTNELAYNASTIATVRPLSPLPGRALMAGLRVSF</sequence>
<dbReference type="InterPro" id="IPR012910">
    <property type="entry name" value="Plug_dom"/>
</dbReference>
<dbReference type="Gene3D" id="2.170.130.10">
    <property type="entry name" value="TonB-dependent receptor, plug domain"/>
    <property type="match status" value="1"/>
</dbReference>
<evidence type="ECO:0000259" key="14">
    <source>
        <dbReference type="Pfam" id="PF00593"/>
    </source>
</evidence>
<evidence type="ECO:0000256" key="10">
    <source>
        <dbReference type="PROSITE-ProRule" id="PRU01360"/>
    </source>
</evidence>
<evidence type="ECO:0000313" key="16">
    <source>
        <dbReference type="EMBL" id="MEK8031323.1"/>
    </source>
</evidence>
<evidence type="ECO:0000259" key="15">
    <source>
        <dbReference type="Pfam" id="PF07715"/>
    </source>
</evidence>
<keyword evidence="13" id="KW-0732">Signal</keyword>
<dbReference type="RefSeq" id="WP_341425699.1">
    <property type="nucleotide sequence ID" value="NZ_JBBUTG010000005.1"/>
</dbReference>
<keyword evidence="6 11" id="KW-0798">TonB box</keyword>
<feature type="domain" description="TonB-dependent receptor plug" evidence="15">
    <location>
        <begin position="52"/>
        <end position="156"/>
    </location>
</feature>
<keyword evidence="8 16" id="KW-0675">Receptor</keyword>
<dbReference type="PANTHER" id="PTHR30069">
    <property type="entry name" value="TONB-DEPENDENT OUTER MEMBRANE RECEPTOR"/>
    <property type="match status" value="1"/>
</dbReference>
<feature type="chain" id="PRO_5045609754" evidence="13">
    <location>
        <begin position="29"/>
        <end position="686"/>
    </location>
</feature>
<comment type="subcellular location">
    <subcellularLocation>
        <location evidence="1 10">Cell outer membrane</location>
        <topology evidence="1 10">Multi-pass membrane protein</topology>
    </subcellularLocation>
</comment>
<dbReference type="Pfam" id="PF00593">
    <property type="entry name" value="TonB_dep_Rec_b-barrel"/>
    <property type="match status" value="1"/>
</dbReference>
<evidence type="ECO:0000256" key="13">
    <source>
        <dbReference type="SAM" id="SignalP"/>
    </source>
</evidence>
<keyword evidence="5 10" id="KW-0812">Transmembrane</keyword>